<dbReference type="Proteomes" id="UP000008311">
    <property type="component" value="Unassembled WGS sequence"/>
</dbReference>
<gene>
    <name evidence="3" type="ORF">RCOM_2128340</name>
</gene>
<keyword evidence="4" id="KW-1185">Reference proteome</keyword>
<feature type="region of interest" description="Disordered" evidence="1">
    <location>
        <begin position="1"/>
        <end position="80"/>
    </location>
</feature>
<dbReference type="Pfam" id="PF13376">
    <property type="entry name" value="OmdA"/>
    <property type="match status" value="1"/>
</dbReference>
<feature type="non-terminal residue" evidence="3">
    <location>
        <position position="1"/>
    </location>
</feature>
<feature type="domain" description="YdhG-like" evidence="2">
    <location>
        <begin position="83"/>
        <end position="180"/>
    </location>
</feature>
<evidence type="ECO:0000313" key="4">
    <source>
        <dbReference type="Proteomes" id="UP000008311"/>
    </source>
</evidence>
<protein>
    <recommendedName>
        <fullName evidence="2">YdhG-like domain-containing protein</fullName>
    </recommendedName>
</protein>
<organism evidence="3 4">
    <name type="scientific">Ricinus communis</name>
    <name type="common">Castor bean</name>
    <dbReference type="NCBI Taxonomy" id="3988"/>
    <lineage>
        <taxon>Eukaryota</taxon>
        <taxon>Viridiplantae</taxon>
        <taxon>Streptophyta</taxon>
        <taxon>Embryophyta</taxon>
        <taxon>Tracheophyta</taxon>
        <taxon>Spermatophyta</taxon>
        <taxon>Magnoliopsida</taxon>
        <taxon>eudicotyledons</taxon>
        <taxon>Gunneridae</taxon>
        <taxon>Pentapetalae</taxon>
        <taxon>rosids</taxon>
        <taxon>fabids</taxon>
        <taxon>Malpighiales</taxon>
        <taxon>Euphorbiaceae</taxon>
        <taxon>Acalyphoideae</taxon>
        <taxon>Acalypheae</taxon>
        <taxon>Ricinus</taxon>
    </lineage>
</organism>
<evidence type="ECO:0000259" key="2">
    <source>
        <dbReference type="Pfam" id="PF08818"/>
    </source>
</evidence>
<reference evidence="4" key="1">
    <citation type="journal article" date="2010" name="Nat. Biotechnol.">
        <title>Draft genome sequence of the oilseed species Ricinus communis.</title>
        <authorList>
            <person name="Chan A.P."/>
            <person name="Crabtree J."/>
            <person name="Zhao Q."/>
            <person name="Lorenzi H."/>
            <person name="Orvis J."/>
            <person name="Puiu D."/>
            <person name="Melake-Berhan A."/>
            <person name="Jones K.M."/>
            <person name="Redman J."/>
            <person name="Chen G."/>
            <person name="Cahoon E.B."/>
            <person name="Gedil M."/>
            <person name="Stanke M."/>
            <person name="Haas B.J."/>
            <person name="Wortman J.R."/>
            <person name="Fraser-Liggett C.M."/>
            <person name="Ravel J."/>
            <person name="Rabinowicz P.D."/>
        </authorList>
    </citation>
    <scope>NUCLEOTIDE SEQUENCE [LARGE SCALE GENOMIC DNA]</scope>
    <source>
        <strain evidence="4">cv. Hale</strain>
    </source>
</reference>
<dbReference type="InterPro" id="IPR014922">
    <property type="entry name" value="YdhG-like"/>
</dbReference>
<proteinExistence type="predicted"/>
<evidence type="ECO:0000313" key="3">
    <source>
        <dbReference type="EMBL" id="EEF22435.1"/>
    </source>
</evidence>
<dbReference type="SUPFAM" id="SSF159888">
    <property type="entry name" value="YdhG-like"/>
    <property type="match status" value="1"/>
</dbReference>
<dbReference type="AlphaFoldDB" id="B9TNX9"/>
<sequence length="260" mass="29890">AREHHGGLHRHGHQRLDTGRHHRHPRPALDSKPRQGRPRHHPDARRERPHRQGPANAAQGPERQRLQSRPPGMGGTEMSDQKWQQEFEALRAIILDSGLEEQVKWGQPCFTLEGRNVVLIHGFKEYCALLFFKGALMQDPKNVLIQQTENVQAARQLRFTTLDEIRRLEKTIKAYVKDAIALEKSGAKVAFKKTTEFSFPEELERKMDDLPALRTAFEELTPGRQRAYLLHFSSAKQAKTREARIEKSVQRILDGKGLDD</sequence>
<dbReference type="Gene3D" id="3.90.1150.200">
    <property type="match status" value="1"/>
</dbReference>
<evidence type="ECO:0000256" key="1">
    <source>
        <dbReference type="SAM" id="MobiDB-lite"/>
    </source>
</evidence>
<dbReference type="Pfam" id="PF08818">
    <property type="entry name" value="DUF1801"/>
    <property type="match status" value="1"/>
</dbReference>
<accession>B9TNX9</accession>
<dbReference type="EMBL" id="EQ993916">
    <property type="protein sequence ID" value="EEF22435.1"/>
    <property type="molecule type" value="Genomic_DNA"/>
</dbReference>
<dbReference type="InParanoid" id="B9TNX9"/>
<name>B9TNX9_RICCO</name>
<feature type="compositionally biased region" description="Basic residues" evidence="1">
    <location>
        <begin position="34"/>
        <end position="51"/>
    </location>
</feature>